<dbReference type="GO" id="GO:0006368">
    <property type="term" value="P:transcription elongation by RNA polymerase II"/>
    <property type="evidence" value="ECO:0007669"/>
    <property type="project" value="InterPro"/>
</dbReference>
<dbReference type="GO" id="GO:0032968">
    <property type="term" value="P:positive regulation of transcription elongation by RNA polymerase II"/>
    <property type="evidence" value="ECO:0007669"/>
    <property type="project" value="TreeGrafter"/>
</dbReference>
<dbReference type="AlphaFoldDB" id="I7LU53"/>
<name>I7LU53_TETTS</name>
<dbReference type="GO" id="GO:1990269">
    <property type="term" value="F:RNA polymerase II C-terminal domain phosphoserine binding"/>
    <property type="evidence" value="ECO:0007669"/>
    <property type="project" value="TreeGrafter"/>
</dbReference>
<evidence type="ECO:0000313" key="1">
    <source>
        <dbReference type="EMBL" id="EAR89919.2"/>
    </source>
</evidence>
<gene>
    <name evidence="1" type="ORF">TTHERM_00560110</name>
</gene>
<dbReference type="InParanoid" id="I7LU53"/>
<organism evidence="1 2">
    <name type="scientific">Tetrahymena thermophila (strain SB210)</name>
    <dbReference type="NCBI Taxonomy" id="312017"/>
    <lineage>
        <taxon>Eukaryota</taxon>
        <taxon>Sar</taxon>
        <taxon>Alveolata</taxon>
        <taxon>Ciliophora</taxon>
        <taxon>Intramacronucleata</taxon>
        <taxon>Oligohymenophorea</taxon>
        <taxon>Hymenostomatida</taxon>
        <taxon>Tetrahymenina</taxon>
        <taxon>Tetrahymenidae</taxon>
        <taxon>Tetrahymena</taxon>
    </lineage>
</organism>
<keyword evidence="2" id="KW-1185">Reference proteome</keyword>
<dbReference type="RefSeq" id="XP_001010164.2">
    <property type="nucleotide sequence ID" value="XM_001010164.3"/>
</dbReference>
<dbReference type="Pfam" id="PF04004">
    <property type="entry name" value="Leo1"/>
    <property type="match status" value="1"/>
</dbReference>
<dbReference type="InterPro" id="IPR007149">
    <property type="entry name" value="Leo1"/>
</dbReference>
<dbReference type="PANTHER" id="PTHR23146:SF0">
    <property type="entry name" value="RNA POLYMERASE-ASSOCIATED PROTEIN LEO1"/>
    <property type="match status" value="1"/>
</dbReference>
<sequence>MMDEEQDVLFSENEFQVSKEQFTFNKNQKGWYLKHQQAVGFCAKEYNEEHIKYLENEYNIKSQHSKQLFGIQESSTIRYRKNNEGNLESNAKIIEWDDGSYHLMVGDQFFKLNLKDFQAEGCSLYERPNNINQQSFLTDQIIPQIFVDKIGTIQKNVK</sequence>
<accession>I7LU53</accession>
<reference evidence="2" key="1">
    <citation type="journal article" date="2006" name="PLoS Biol.">
        <title>Macronuclear genome sequence of the ciliate Tetrahymena thermophila, a model eukaryote.</title>
        <authorList>
            <person name="Eisen J.A."/>
            <person name="Coyne R.S."/>
            <person name="Wu M."/>
            <person name="Wu D."/>
            <person name="Thiagarajan M."/>
            <person name="Wortman J.R."/>
            <person name="Badger J.H."/>
            <person name="Ren Q."/>
            <person name="Amedeo P."/>
            <person name="Jones K.M."/>
            <person name="Tallon L.J."/>
            <person name="Delcher A.L."/>
            <person name="Salzberg S.L."/>
            <person name="Silva J.C."/>
            <person name="Haas B.J."/>
            <person name="Majoros W.H."/>
            <person name="Farzad M."/>
            <person name="Carlton J.M."/>
            <person name="Smith R.K. Jr."/>
            <person name="Garg J."/>
            <person name="Pearlman R.E."/>
            <person name="Karrer K.M."/>
            <person name="Sun L."/>
            <person name="Manning G."/>
            <person name="Elde N.C."/>
            <person name="Turkewitz A.P."/>
            <person name="Asai D.J."/>
            <person name="Wilkes D.E."/>
            <person name="Wang Y."/>
            <person name="Cai H."/>
            <person name="Collins K."/>
            <person name="Stewart B.A."/>
            <person name="Lee S.R."/>
            <person name="Wilamowska K."/>
            <person name="Weinberg Z."/>
            <person name="Ruzzo W.L."/>
            <person name="Wloga D."/>
            <person name="Gaertig J."/>
            <person name="Frankel J."/>
            <person name="Tsao C.-C."/>
            <person name="Gorovsky M.A."/>
            <person name="Keeling P.J."/>
            <person name="Waller R.F."/>
            <person name="Patron N.J."/>
            <person name="Cherry J.M."/>
            <person name="Stover N.A."/>
            <person name="Krieger C.J."/>
            <person name="del Toro C."/>
            <person name="Ryder H.F."/>
            <person name="Williamson S.C."/>
            <person name="Barbeau R.A."/>
            <person name="Hamilton E.P."/>
            <person name="Orias E."/>
        </authorList>
    </citation>
    <scope>NUCLEOTIDE SEQUENCE [LARGE SCALE GENOMIC DNA]</scope>
    <source>
        <strain evidence="2">SB210</strain>
    </source>
</reference>
<dbReference type="OrthoDB" id="20844at2759"/>
<dbReference type="PANTHER" id="PTHR23146">
    <property type="entry name" value="LEO1 PROTEIN"/>
    <property type="match status" value="1"/>
</dbReference>
<dbReference type="EMBL" id="GG662808">
    <property type="protein sequence ID" value="EAR89919.2"/>
    <property type="molecule type" value="Genomic_DNA"/>
</dbReference>
<evidence type="ECO:0000313" key="2">
    <source>
        <dbReference type="Proteomes" id="UP000009168"/>
    </source>
</evidence>
<dbReference type="GO" id="GO:0016593">
    <property type="term" value="C:Cdc73/Paf1 complex"/>
    <property type="evidence" value="ECO:0007669"/>
    <property type="project" value="InterPro"/>
</dbReference>
<dbReference type="KEGG" id="tet:TTHERM_00560110"/>
<protein>
    <submittedName>
        <fullName evidence="1">Leo1-like protein</fullName>
    </submittedName>
</protein>
<proteinExistence type="predicted"/>
<dbReference type="GeneID" id="7834878"/>
<dbReference type="HOGENOM" id="CLU_1672809_0_0_1"/>
<dbReference type="Proteomes" id="UP000009168">
    <property type="component" value="Unassembled WGS sequence"/>
</dbReference>